<keyword evidence="2" id="KW-0288">FMN</keyword>
<dbReference type="AlphaFoldDB" id="L7V3C7"/>
<dbReference type="GO" id="GO:0051213">
    <property type="term" value="F:dioxygenase activity"/>
    <property type="evidence" value="ECO:0007669"/>
    <property type="project" value="UniProtKB-KW"/>
</dbReference>
<dbReference type="PANTHER" id="PTHR32332:SF31">
    <property type="entry name" value="2-NITROPROPANE DIOXYGENASE FAMILY, PUTATIVE (AFU_ORTHOLOGUE AFUA_2G09850)-RELATED"/>
    <property type="match status" value="1"/>
</dbReference>
<dbReference type="PROSITE" id="PS00912">
    <property type="entry name" value="DHODEHASE_2"/>
    <property type="match status" value="1"/>
</dbReference>
<dbReference type="PATRIC" id="fig|459424.11.peg.1041"/>
<dbReference type="GO" id="GO:0006207">
    <property type="term" value="P:'de novo' pyrimidine nucleobase biosynthetic process"/>
    <property type="evidence" value="ECO:0007669"/>
    <property type="project" value="InterPro"/>
</dbReference>
<dbReference type="SUPFAM" id="SSF51412">
    <property type="entry name" value="Inosine monophosphate dehydrogenase (IMPDH)"/>
    <property type="match status" value="1"/>
</dbReference>
<dbReference type="KEGG" id="mli:MULP_01015"/>
<reference evidence="4 5" key="1">
    <citation type="journal article" date="2013" name="J. Bacteriol.">
        <title>Complete Genome Sequence of the Frog Pathogen Mycobacterium ulcerans Ecovar Liflandii.</title>
        <authorList>
            <person name="Tobias N.J."/>
            <person name="Doig K.D."/>
            <person name="Medema M.H."/>
            <person name="Chen H."/>
            <person name="Haring V."/>
            <person name="Moore R."/>
            <person name="Seemann T."/>
            <person name="Stinear T.P."/>
        </authorList>
    </citation>
    <scope>NUCLEOTIDE SEQUENCE [LARGE SCALE GENOMIC DNA]</scope>
    <source>
        <strain evidence="4 5">128FXT</strain>
    </source>
</reference>
<dbReference type="RefSeq" id="WP_015354589.1">
    <property type="nucleotide sequence ID" value="NC_020133.1"/>
</dbReference>
<protein>
    <submittedName>
        <fullName evidence="4">2-nitropropane dioxygenase</fullName>
        <ecNumber evidence="4">1.13.12.16</ecNumber>
    </submittedName>
</protein>
<dbReference type="InterPro" id="IPR004136">
    <property type="entry name" value="NMO"/>
</dbReference>
<dbReference type="GO" id="GO:0018580">
    <property type="term" value="F:nitronate monooxygenase activity"/>
    <property type="evidence" value="ECO:0007669"/>
    <property type="project" value="UniProtKB-EC"/>
</dbReference>
<keyword evidence="4" id="KW-0223">Dioxygenase</keyword>
<dbReference type="Proteomes" id="UP000011157">
    <property type="component" value="Chromosome"/>
</dbReference>
<dbReference type="Gene3D" id="3.20.20.70">
    <property type="entry name" value="Aldolase class I"/>
    <property type="match status" value="1"/>
</dbReference>
<dbReference type="EMBL" id="CP003899">
    <property type="protein sequence ID" value="AGC61040.1"/>
    <property type="molecule type" value="Genomic_DNA"/>
</dbReference>
<dbReference type="CDD" id="cd04730">
    <property type="entry name" value="NPD_like"/>
    <property type="match status" value="1"/>
</dbReference>
<dbReference type="EC" id="1.13.12.16" evidence="4"/>
<organism evidence="4 5">
    <name type="scientific">Mycobacterium liflandii (strain 128FXT)</name>
    <dbReference type="NCBI Taxonomy" id="459424"/>
    <lineage>
        <taxon>Bacteria</taxon>
        <taxon>Bacillati</taxon>
        <taxon>Actinomycetota</taxon>
        <taxon>Actinomycetes</taxon>
        <taxon>Mycobacteriales</taxon>
        <taxon>Mycobacteriaceae</taxon>
        <taxon>Mycobacterium</taxon>
        <taxon>Mycobacterium ulcerans group</taxon>
    </lineage>
</organism>
<name>L7V3C7_MYCL1</name>
<evidence type="ECO:0000313" key="5">
    <source>
        <dbReference type="Proteomes" id="UP000011157"/>
    </source>
</evidence>
<dbReference type="InterPro" id="IPR001295">
    <property type="entry name" value="Dihydroorotate_DH_CS"/>
</dbReference>
<accession>L7V3C7</accession>
<evidence type="ECO:0000256" key="3">
    <source>
        <dbReference type="ARBA" id="ARBA00023002"/>
    </source>
</evidence>
<dbReference type="PANTHER" id="PTHR32332">
    <property type="entry name" value="2-NITROPROPANE DIOXYGENASE"/>
    <property type="match status" value="1"/>
</dbReference>
<sequence length="327" mass="33385">MSARWALSTEWSHAMGLDVPIVNAPMGGVAGGALAAAVSRAGGLGMIGIGSAGSVQRLEVELRYLSELGRPFGIGLVDWMASSQPELLDAAIAARPTLLSVSFGDTWEWVRRAHDAGLVVATQVSDLRGADRAVLAGVDVVVARGAEGGGHGQPHVGALPLLTALLDQLPVPVLAAGGVSTGGGVAAVLAAGAAAAWVGTAFCACTETLLSDKARRALLAAGDTDTVTTRVYDIAQRYPWPPSVPERVLQNSFTDRWDGAEDTLSADQNACAALSVAVAAEDYQQAPINAGQGVGTLETIRPAGEVINELATQAASLLSRWGAPTPP</sequence>
<evidence type="ECO:0000313" key="4">
    <source>
        <dbReference type="EMBL" id="AGC61040.1"/>
    </source>
</evidence>
<evidence type="ECO:0000256" key="2">
    <source>
        <dbReference type="ARBA" id="ARBA00022643"/>
    </source>
</evidence>
<keyword evidence="5" id="KW-1185">Reference proteome</keyword>
<keyword evidence="1" id="KW-0285">Flavoprotein</keyword>
<keyword evidence="3 4" id="KW-0560">Oxidoreductase</keyword>
<evidence type="ECO:0000256" key="1">
    <source>
        <dbReference type="ARBA" id="ARBA00022630"/>
    </source>
</evidence>
<dbReference type="GO" id="GO:0016627">
    <property type="term" value="F:oxidoreductase activity, acting on the CH-CH group of donors"/>
    <property type="evidence" value="ECO:0007669"/>
    <property type="project" value="InterPro"/>
</dbReference>
<dbReference type="Pfam" id="PF03060">
    <property type="entry name" value="NMO"/>
    <property type="match status" value="2"/>
</dbReference>
<gene>
    <name evidence="4" type="ordered locus">MULP_01015</name>
</gene>
<dbReference type="InterPro" id="IPR013785">
    <property type="entry name" value="Aldolase_TIM"/>
</dbReference>
<dbReference type="HOGENOM" id="CLU_038732_9_2_11"/>
<proteinExistence type="predicted"/>